<keyword evidence="2 5" id="KW-0575">Peroxidase</keyword>
<keyword evidence="7" id="KW-1185">Reference proteome</keyword>
<evidence type="ECO:0000313" key="6">
    <source>
        <dbReference type="EMBL" id="OOL19482.1"/>
    </source>
</evidence>
<comment type="similarity">
    <text evidence="1 5">Belongs to the glutathione peroxidase family.</text>
</comment>
<dbReference type="AlphaFoldDB" id="A0A1S8GR23"/>
<dbReference type="PROSITE" id="PS51355">
    <property type="entry name" value="GLUTATHIONE_PEROXID_3"/>
    <property type="match status" value="1"/>
</dbReference>
<dbReference type="EMBL" id="JATM01000001">
    <property type="protein sequence ID" value="OOL19482.1"/>
    <property type="molecule type" value="Genomic_DNA"/>
</dbReference>
<dbReference type="PANTHER" id="PTHR11592">
    <property type="entry name" value="GLUTATHIONE PEROXIDASE"/>
    <property type="match status" value="1"/>
</dbReference>
<accession>A0A1S8GR23</accession>
<proteinExistence type="inferred from homology"/>
<evidence type="ECO:0000256" key="3">
    <source>
        <dbReference type="ARBA" id="ARBA00023002"/>
    </source>
</evidence>
<dbReference type="Pfam" id="PF00255">
    <property type="entry name" value="GSHPx"/>
    <property type="match status" value="1"/>
</dbReference>
<protein>
    <recommendedName>
        <fullName evidence="5">Glutathione peroxidase</fullName>
    </recommendedName>
</protein>
<dbReference type="SUPFAM" id="SSF52833">
    <property type="entry name" value="Thioredoxin-like"/>
    <property type="match status" value="1"/>
</dbReference>
<dbReference type="PANTHER" id="PTHR11592:SF78">
    <property type="entry name" value="GLUTATHIONE PEROXIDASE"/>
    <property type="match status" value="1"/>
</dbReference>
<keyword evidence="3 5" id="KW-0560">Oxidoreductase</keyword>
<evidence type="ECO:0000256" key="2">
    <source>
        <dbReference type="ARBA" id="ARBA00022559"/>
    </source>
</evidence>
<dbReference type="GO" id="GO:0004601">
    <property type="term" value="F:peroxidase activity"/>
    <property type="evidence" value="ECO:0007669"/>
    <property type="project" value="UniProtKB-KW"/>
</dbReference>
<dbReference type="OrthoDB" id="9785502at2"/>
<dbReference type="Gene3D" id="3.40.30.10">
    <property type="entry name" value="Glutaredoxin"/>
    <property type="match status" value="1"/>
</dbReference>
<comment type="caution">
    <text evidence="6">The sequence shown here is derived from an EMBL/GenBank/DDBJ whole genome shotgun (WGS) entry which is preliminary data.</text>
</comment>
<dbReference type="PRINTS" id="PR01011">
    <property type="entry name" value="GLUTPROXDASE"/>
</dbReference>
<gene>
    <name evidence="6" type="ORF">AL01_00350</name>
</gene>
<evidence type="ECO:0000256" key="1">
    <source>
        <dbReference type="ARBA" id="ARBA00006926"/>
    </source>
</evidence>
<dbReference type="PIRSF" id="PIRSF000303">
    <property type="entry name" value="Glutathion_perox"/>
    <property type="match status" value="1"/>
</dbReference>
<dbReference type="PROSITE" id="PS00460">
    <property type="entry name" value="GLUTATHIONE_PEROXID_1"/>
    <property type="match status" value="1"/>
</dbReference>
<dbReference type="InterPro" id="IPR029759">
    <property type="entry name" value="GPX_AS"/>
</dbReference>
<dbReference type="GO" id="GO:0034599">
    <property type="term" value="P:cellular response to oxidative stress"/>
    <property type="evidence" value="ECO:0007669"/>
    <property type="project" value="TreeGrafter"/>
</dbReference>
<organism evidence="6 7">
    <name type="scientific">Bombella intestini</name>
    <dbReference type="NCBI Taxonomy" id="1539051"/>
    <lineage>
        <taxon>Bacteria</taxon>
        <taxon>Pseudomonadati</taxon>
        <taxon>Pseudomonadota</taxon>
        <taxon>Alphaproteobacteria</taxon>
        <taxon>Acetobacterales</taxon>
        <taxon>Acetobacteraceae</taxon>
        <taxon>Bombella</taxon>
    </lineage>
</organism>
<sequence length="165" mass="19076">MTRFHDFRLPALEGGEIDFSQWRGRPVLIVNTASECGFTKQYEGLQKLWREMGHSTPDGLIILGVPSNDFGKQEPGNAQQISQFCQRRYGVSFPLAARSVVRGTEAIPLFKWLAKEGGFLSLPRWNFYKYLIDRQGRLHRWFTPLTDPQSPRLLEEIRRVSQKHA</sequence>
<dbReference type="STRING" id="1539051.AL01_00350"/>
<evidence type="ECO:0000256" key="4">
    <source>
        <dbReference type="PIRSR" id="PIRSR000303-1"/>
    </source>
</evidence>
<dbReference type="InterPro" id="IPR000889">
    <property type="entry name" value="Glutathione_peroxidase"/>
</dbReference>
<evidence type="ECO:0000313" key="7">
    <source>
        <dbReference type="Proteomes" id="UP000200980"/>
    </source>
</evidence>
<dbReference type="RefSeq" id="WP_077395303.1">
    <property type="nucleotide sequence ID" value="NZ_JATM01000001.1"/>
</dbReference>
<dbReference type="Proteomes" id="UP000200980">
    <property type="component" value="Unassembled WGS sequence"/>
</dbReference>
<dbReference type="CDD" id="cd00340">
    <property type="entry name" value="GSH_Peroxidase"/>
    <property type="match status" value="1"/>
</dbReference>
<feature type="active site" evidence="4">
    <location>
        <position position="36"/>
    </location>
</feature>
<name>A0A1S8GR23_9PROT</name>
<evidence type="ECO:0000256" key="5">
    <source>
        <dbReference type="RuleBase" id="RU000499"/>
    </source>
</evidence>
<reference evidence="6 7" key="1">
    <citation type="journal article" date="2016" name="PLoS ONE">
        <title>Whole-Genome Sequence Analysis of Bombella intestini LMG 28161T, a Novel Acetic Acid Bacterium Isolated from the Crop of a Red-Tailed Bumble Bee, Bombus lapidarius.</title>
        <authorList>
            <person name="Li L."/>
            <person name="Illeghems K."/>
            <person name="Van Kerrebroeck S."/>
            <person name="Borremans W."/>
            <person name="Cleenwerck I."/>
            <person name="Smagghe G."/>
            <person name="De Vuyst L."/>
            <person name="Vandamme P."/>
        </authorList>
    </citation>
    <scope>NUCLEOTIDE SEQUENCE [LARGE SCALE GENOMIC DNA]</scope>
    <source>
        <strain evidence="6 7">R-52487</strain>
    </source>
</reference>
<dbReference type="InterPro" id="IPR036249">
    <property type="entry name" value="Thioredoxin-like_sf"/>
</dbReference>